<evidence type="ECO:0000256" key="1">
    <source>
        <dbReference type="SAM" id="MobiDB-lite"/>
    </source>
</evidence>
<evidence type="ECO:0000313" key="3">
    <source>
        <dbReference type="Proteomes" id="UP001151760"/>
    </source>
</evidence>
<proteinExistence type="predicted"/>
<keyword evidence="3" id="KW-1185">Reference proteome</keyword>
<accession>A0ABQ4ZLX6</accession>
<gene>
    <name evidence="2" type="ORF">Tco_0773493</name>
</gene>
<sequence>MQTVASKSELVEPLPEPERTMNRRLHRLIKRVPLQRRNERPKQPRIVYPPIFDINYFRHFLDILETYNPMDDEPMWAADRVVVPTPGSTITIPETTNEFNIKDKVLLKLDWAKNQKSKPSFKKTVAFADECSSNSDTDKIMARMDAMAMKMDAQYKEFQSRSKQPNPNYNDDDRPMSREEEAKFMQTFRHNRFYKDYHDRDLNRDNWRSSGRNDYNQDSYQFNYNDKPDLQKQLSEFIKAQHSTNSFVKDTFMDLKNKLETTTKNHQASIQNLEVKFDRLADKQSG</sequence>
<protein>
    <recommendedName>
        <fullName evidence="4">Reverse transcriptase domain-containing protein</fullName>
    </recommendedName>
</protein>
<dbReference type="Proteomes" id="UP001151760">
    <property type="component" value="Unassembled WGS sequence"/>
</dbReference>
<evidence type="ECO:0008006" key="4">
    <source>
        <dbReference type="Google" id="ProtNLM"/>
    </source>
</evidence>
<comment type="caution">
    <text evidence="2">The sequence shown here is derived from an EMBL/GenBank/DDBJ whole genome shotgun (WGS) entry which is preliminary data.</text>
</comment>
<feature type="region of interest" description="Disordered" evidence="1">
    <location>
        <begin position="154"/>
        <end position="176"/>
    </location>
</feature>
<reference evidence="2" key="2">
    <citation type="submission" date="2022-01" db="EMBL/GenBank/DDBJ databases">
        <authorList>
            <person name="Yamashiro T."/>
            <person name="Shiraishi A."/>
            <person name="Satake H."/>
            <person name="Nakayama K."/>
        </authorList>
    </citation>
    <scope>NUCLEOTIDE SEQUENCE</scope>
</reference>
<reference evidence="2" key="1">
    <citation type="journal article" date="2022" name="Int. J. Mol. Sci.">
        <title>Draft Genome of Tanacetum Coccineum: Genomic Comparison of Closely Related Tanacetum-Family Plants.</title>
        <authorList>
            <person name="Yamashiro T."/>
            <person name="Shiraishi A."/>
            <person name="Nakayama K."/>
            <person name="Satake H."/>
        </authorList>
    </citation>
    <scope>NUCLEOTIDE SEQUENCE</scope>
</reference>
<organism evidence="2 3">
    <name type="scientific">Tanacetum coccineum</name>
    <dbReference type="NCBI Taxonomy" id="301880"/>
    <lineage>
        <taxon>Eukaryota</taxon>
        <taxon>Viridiplantae</taxon>
        <taxon>Streptophyta</taxon>
        <taxon>Embryophyta</taxon>
        <taxon>Tracheophyta</taxon>
        <taxon>Spermatophyta</taxon>
        <taxon>Magnoliopsida</taxon>
        <taxon>eudicotyledons</taxon>
        <taxon>Gunneridae</taxon>
        <taxon>Pentapetalae</taxon>
        <taxon>asterids</taxon>
        <taxon>campanulids</taxon>
        <taxon>Asterales</taxon>
        <taxon>Asteraceae</taxon>
        <taxon>Asteroideae</taxon>
        <taxon>Anthemideae</taxon>
        <taxon>Anthemidinae</taxon>
        <taxon>Tanacetum</taxon>
    </lineage>
</organism>
<dbReference type="EMBL" id="BQNB010011460">
    <property type="protein sequence ID" value="GJS90857.1"/>
    <property type="molecule type" value="Genomic_DNA"/>
</dbReference>
<name>A0ABQ4ZLX6_9ASTR</name>
<evidence type="ECO:0000313" key="2">
    <source>
        <dbReference type="EMBL" id="GJS90857.1"/>
    </source>
</evidence>